<dbReference type="RefSeq" id="WP_013257823.1">
    <property type="nucleotide sequence ID" value="NC_014365.1"/>
</dbReference>
<dbReference type="KEGG" id="dbr:Deba_0999"/>
<reference evidence="3 4" key="1">
    <citation type="journal article" date="2010" name="Stand. Genomic Sci.">
        <title>Complete genome sequence of Desulfarculus baarsii type strain (2st14).</title>
        <authorList>
            <person name="Sun H."/>
            <person name="Spring S."/>
            <person name="Lapidus A."/>
            <person name="Davenport K."/>
            <person name="Del Rio T.G."/>
            <person name="Tice H."/>
            <person name="Nolan M."/>
            <person name="Copeland A."/>
            <person name="Cheng J.F."/>
            <person name="Lucas S."/>
            <person name="Tapia R."/>
            <person name="Goodwin L."/>
            <person name="Pitluck S."/>
            <person name="Ivanova N."/>
            <person name="Pagani I."/>
            <person name="Mavromatis K."/>
            <person name="Ovchinnikova G."/>
            <person name="Pati A."/>
            <person name="Chen A."/>
            <person name="Palaniappan K."/>
            <person name="Hauser L."/>
            <person name="Chang Y.J."/>
            <person name="Jeffries C.D."/>
            <person name="Detter J.C."/>
            <person name="Han C."/>
            <person name="Rohde M."/>
            <person name="Brambilla E."/>
            <person name="Goker M."/>
            <person name="Woyke T."/>
            <person name="Bristow J."/>
            <person name="Eisen J.A."/>
            <person name="Markowitz V."/>
            <person name="Hugenholtz P."/>
            <person name="Kyrpides N.C."/>
            <person name="Klenk H.P."/>
            <person name="Land M."/>
        </authorList>
    </citation>
    <scope>NUCLEOTIDE SEQUENCE [LARGE SCALE GENOMIC DNA]</scope>
    <source>
        <strain evidence="4">ATCC 33931 / DSM 2075 / LMG 7858 / VKM B-1802 / 2st14</strain>
    </source>
</reference>
<dbReference type="GO" id="GO:0006302">
    <property type="term" value="P:double-strand break repair"/>
    <property type="evidence" value="ECO:0007669"/>
    <property type="project" value="InterPro"/>
</dbReference>
<proteinExistence type="predicted"/>
<gene>
    <name evidence="3" type="ordered locus">Deba_0999</name>
</gene>
<dbReference type="Gene3D" id="3.40.50.300">
    <property type="entry name" value="P-loop containing nucleotide triphosphate hydrolases"/>
    <property type="match status" value="2"/>
</dbReference>
<evidence type="ECO:0000256" key="1">
    <source>
        <dbReference type="SAM" id="Coils"/>
    </source>
</evidence>
<sequence>MSVQFSSIKVVNFRGLAGSIELDFSSPITLIYAPNGTGKTTLLQAAELLFTRRIRSKRINADMNNCWSECACLTKKDSFLICGEISGEYVTCNDGKWKTDKSDQRDSDIVKSSLEYLNTFIKNSVLSAENHDYARLLELHQNHLWGKHFFYQDSLSTMVDSESSGLREQIFYDLLGMSHLNDINDIVKNFIRLLNANLKLEKRRAEKIKQLIDDTGDLPPDPARYEHIFSDTKKSINACILLLNIQIEPLGAVNDLHEIVDMKQRISNKLDRFVAHIEKRKQEIDYIRQLIDDITQLKEKAEASGADRHAQLDNLANVSTQIAQKKQQINTLNMEVASLAAQHSSVSDICEHVASTITSIVTYYPEISSKTVEEIFKTNQYYKIDLMARKSLLQSASYLLEVYPQAVENNYQLDRVRSESHKLSNLVKTETAKASILEGRLDQAQSKRAILRSQLAKITDDLTQLKVYARNALPAIKTQSVCPTCGHDWKTAHDLFNAVSSSTDLGIDYSSSKEAQLRQSLERIEQEICALTEDINTYNSNKERLSIIRQEINEREQKWNDYISSCKRLVDDFDFDDIHRSLKDIIRGLNVAGHLAQLWHDMESIHSALNISAPEKLSLLGLRDALSRFFEVAAEELKAKDAAARQDLHRTEEELATLELAFEQASDRHTSAMEIINKLHHNEIAFKLAWESIGKHIPFSDEELLSLKHSIQADNDVASSARNELANIDACIFILTNGAKRESLQSSADKINECITLLNKKISSCNNIIKFNRQQFSQQRRAALSDLKDVMFALFSRMNTNSIFNKVDFSSHDNQINITDIVAYIENGVPLSPSKYFSRGQRQDLALSIFLARAREAGGTYFLDEPFAHLDDLNRVAVIDIVRMLAIEQKGKLKLVITTASDLLMNLLIAKFANLGPLPGNDAPPLRVYRLLGNARNGVTAVKEALG</sequence>
<dbReference type="STRING" id="644282.Deba_0999"/>
<name>E1QFN3_DESB2</name>
<dbReference type="Pfam" id="PF13476">
    <property type="entry name" value="AAA_23"/>
    <property type="match status" value="1"/>
</dbReference>
<dbReference type="OrthoDB" id="3322489at2"/>
<keyword evidence="4" id="KW-1185">Reference proteome</keyword>
<feature type="coiled-coil region" evidence="1">
    <location>
        <begin position="634"/>
        <end position="668"/>
    </location>
</feature>
<accession>E1QFN3</accession>
<evidence type="ECO:0000313" key="3">
    <source>
        <dbReference type="EMBL" id="ADK84369.1"/>
    </source>
</evidence>
<dbReference type="SUPFAM" id="SSF52540">
    <property type="entry name" value="P-loop containing nucleoside triphosphate hydrolases"/>
    <property type="match status" value="1"/>
</dbReference>
<organism evidence="3 4">
    <name type="scientific">Desulfarculus baarsii (strain ATCC 33931 / DSM 2075 / LMG 7858 / VKM B-1802 / 2st14)</name>
    <dbReference type="NCBI Taxonomy" id="644282"/>
    <lineage>
        <taxon>Bacteria</taxon>
        <taxon>Pseudomonadati</taxon>
        <taxon>Thermodesulfobacteriota</taxon>
        <taxon>Desulfarculia</taxon>
        <taxon>Desulfarculales</taxon>
        <taxon>Desulfarculaceae</taxon>
        <taxon>Desulfarculus</taxon>
    </lineage>
</organism>
<feature type="coiled-coil region" evidence="1">
    <location>
        <begin position="315"/>
        <end position="342"/>
    </location>
</feature>
<keyword evidence="1" id="KW-0175">Coiled coil</keyword>
<dbReference type="GO" id="GO:0016887">
    <property type="term" value="F:ATP hydrolysis activity"/>
    <property type="evidence" value="ECO:0007669"/>
    <property type="project" value="InterPro"/>
</dbReference>
<dbReference type="Proteomes" id="UP000009047">
    <property type="component" value="Chromosome"/>
</dbReference>
<dbReference type="AlphaFoldDB" id="E1QFN3"/>
<dbReference type="HOGENOM" id="CLU_316588_0_0_7"/>
<dbReference type="eggNOG" id="COG0419">
    <property type="taxonomic scope" value="Bacteria"/>
</dbReference>
<feature type="domain" description="Rad50/SbcC-type AAA" evidence="2">
    <location>
        <begin position="7"/>
        <end position="212"/>
    </location>
</feature>
<dbReference type="InterPro" id="IPR027417">
    <property type="entry name" value="P-loop_NTPase"/>
</dbReference>
<evidence type="ECO:0000259" key="2">
    <source>
        <dbReference type="Pfam" id="PF13476"/>
    </source>
</evidence>
<feature type="coiled-coil region" evidence="1">
    <location>
        <begin position="434"/>
        <end position="461"/>
    </location>
</feature>
<dbReference type="PANTHER" id="PTHR32114:SF2">
    <property type="entry name" value="ABC TRANSPORTER ABCH.3"/>
    <property type="match status" value="1"/>
</dbReference>
<dbReference type="EMBL" id="CP002085">
    <property type="protein sequence ID" value="ADK84369.1"/>
    <property type="molecule type" value="Genomic_DNA"/>
</dbReference>
<dbReference type="PANTHER" id="PTHR32114">
    <property type="entry name" value="ABC TRANSPORTER ABCH.3"/>
    <property type="match status" value="1"/>
</dbReference>
<dbReference type="InterPro" id="IPR038729">
    <property type="entry name" value="Rad50/SbcC_AAA"/>
</dbReference>
<dbReference type="CDD" id="cd00267">
    <property type="entry name" value="ABC_ATPase"/>
    <property type="match status" value="1"/>
</dbReference>
<protein>
    <submittedName>
        <fullName evidence="3">SMC domain protein</fullName>
    </submittedName>
</protein>
<evidence type="ECO:0000313" key="4">
    <source>
        <dbReference type="Proteomes" id="UP000009047"/>
    </source>
</evidence>